<dbReference type="InterPro" id="IPR046947">
    <property type="entry name" value="LytR-like"/>
</dbReference>
<evidence type="ECO:0000259" key="3">
    <source>
        <dbReference type="PROSITE" id="PS50930"/>
    </source>
</evidence>
<dbReference type="Pfam" id="PF00072">
    <property type="entry name" value="Response_reg"/>
    <property type="match status" value="1"/>
</dbReference>
<name>A0A3M2JB83_9CELL</name>
<evidence type="ECO:0000256" key="1">
    <source>
        <dbReference type="PROSITE-ProRule" id="PRU00169"/>
    </source>
</evidence>
<dbReference type="RefSeq" id="WP_122149405.1">
    <property type="nucleotide sequence ID" value="NZ_RFFI01000051.1"/>
</dbReference>
<dbReference type="PROSITE" id="PS50930">
    <property type="entry name" value="HTH_LYTTR"/>
    <property type="match status" value="1"/>
</dbReference>
<dbReference type="Gene3D" id="2.40.50.1020">
    <property type="entry name" value="LytTr DNA-binding domain"/>
    <property type="match status" value="1"/>
</dbReference>
<comment type="caution">
    <text evidence="4">The sequence shown here is derived from an EMBL/GenBank/DDBJ whole genome shotgun (WGS) entry which is preliminary data.</text>
</comment>
<dbReference type="InterPro" id="IPR007492">
    <property type="entry name" value="LytTR_DNA-bd_dom"/>
</dbReference>
<evidence type="ECO:0000313" key="4">
    <source>
        <dbReference type="EMBL" id="RMI09361.1"/>
    </source>
</evidence>
<dbReference type="PANTHER" id="PTHR37299">
    <property type="entry name" value="TRANSCRIPTIONAL REGULATOR-RELATED"/>
    <property type="match status" value="1"/>
</dbReference>
<dbReference type="OrthoDB" id="236568at2"/>
<dbReference type="GO" id="GO:0000156">
    <property type="term" value="F:phosphorelay response regulator activity"/>
    <property type="evidence" value="ECO:0007669"/>
    <property type="project" value="InterPro"/>
</dbReference>
<feature type="domain" description="Response regulatory" evidence="2">
    <location>
        <begin position="3"/>
        <end position="120"/>
    </location>
</feature>
<dbReference type="AlphaFoldDB" id="A0A3M2JB83"/>
<dbReference type="SMART" id="SM00850">
    <property type="entry name" value="LytTR"/>
    <property type="match status" value="1"/>
</dbReference>
<reference evidence="4 5" key="1">
    <citation type="submission" date="2018-10" db="EMBL/GenBank/DDBJ databases">
        <title>Isolation, diversity and antifungal activity of actinobacteria from wheat.</title>
        <authorList>
            <person name="Han C."/>
        </authorList>
    </citation>
    <scope>NUCLEOTIDE SEQUENCE [LARGE SCALE GENOMIC DNA]</scope>
    <source>
        <strain evidence="4 5">NEAU-YY56</strain>
    </source>
</reference>
<feature type="modified residue" description="4-aspartylphosphate" evidence="1">
    <location>
        <position position="57"/>
    </location>
</feature>
<dbReference type="InterPro" id="IPR001789">
    <property type="entry name" value="Sig_transdc_resp-reg_receiver"/>
</dbReference>
<keyword evidence="5" id="KW-1185">Reference proteome</keyword>
<protein>
    <submittedName>
        <fullName evidence="4">DNA-binding response regulator</fullName>
    </submittedName>
</protein>
<evidence type="ECO:0000259" key="2">
    <source>
        <dbReference type="PROSITE" id="PS50110"/>
    </source>
</evidence>
<sequence length="237" mass="26551">MIRIGIVEDDPAASALLVEHLRRYEREHDEPFDITLFRDGAEVVAGYRPVFDILLLDVEMPELDGFSAAERIRQVDRDVVIVFITNMTQYAIKGYEVDALSYVLKPVPYFAFSQEIRRSVARLRRRSVDYLLLTVDGGLVRVATDDIVFLESAKHRTTVHTVDGKYSVVGPLKALEAELEGKTFFRSNSGYVVNLRHVLGVQGSSALLVGGHDLLISRPRKKAFLAALTDYLGARPS</sequence>
<keyword evidence="4" id="KW-0238">DNA-binding</keyword>
<dbReference type="SUPFAM" id="SSF52172">
    <property type="entry name" value="CheY-like"/>
    <property type="match status" value="1"/>
</dbReference>
<dbReference type="PANTHER" id="PTHR37299:SF1">
    <property type="entry name" value="STAGE 0 SPORULATION PROTEIN A HOMOLOG"/>
    <property type="match status" value="1"/>
</dbReference>
<feature type="domain" description="HTH LytTR-type" evidence="3">
    <location>
        <begin position="131"/>
        <end position="230"/>
    </location>
</feature>
<dbReference type="InterPro" id="IPR011006">
    <property type="entry name" value="CheY-like_superfamily"/>
</dbReference>
<organism evidence="4 5">
    <name type="scientific">Cellulomonas triticagri</name>
    <dbReference type="NCBI Taxonomy" id="2483352"/>
    <lineage>
        <taxon>Bacteria</taxon>
        <taxon>Bacillati</taxon>
        <taxon>Actinomycetota</taxon>
        <taxon>Actinomycetes</taxon>
        <taxon>Micrococcales</taxon>
        <taxon>Cellulomonadaceae</taxon>
        <taxon>Cellulomonas</taxon>
    </lineage>
</organism>
<keyword evidence="1" id="KW-0597">Phosphoprotein</keyword>
<dbReference type="Proteomes" id="UP000269289">
    <property type="component" value="Unassembled WGS sequence"/>
</dbReference>
<dbReference type="GO" id="GO:0003677">
    <property type="term" value="F:DNA binding"/>
    <property type="evidence" value="ECO:0007669"/>
    <property type="project" value="UniProtKB-KW"/>
</dbReference>
<proteinExistence type="predicted"/>
<dbReference type="PROSITE" id="PS50110">
    <property type="entry name" value="RESPONSE_REGULATORY"/>
    <property type="match status" value="1"/>
</dbReference>
<evidence type="ECO:0000313" key="5">
    <source>
        <dbReference type="Proteomes" id="UP000269289"/>
    </source>
</evidence>
<dbReference type="Gene3D" id="3.40.50.2300">
    <property type="match status" value="1"/>
</dbReference>
<dbReference type="SMART" id="SM00448">
    <property type="entry name" value="REC"/>
    <property type="match status" value="1"/>
</dbReference>
<dbReference type="Pfam" id="PF04397">
    <property type="entry name" value="LytTR"/>
    <property type="match status" value="1"/>
</dbReference>
<gene>
    <name evidence="4" type="ORF">EBM89_10635</name>
</gene>
<accession>A0A3M2JB83</accession>
<dbReference type="EMBL" id="RFFI01000051">
    <property type="protein sequence ID" value="RMI09361.1"/>
    <property type="molecule type" value="Genomic_DNA"/>
</dbReference>